<keyword evidence="3 7" id="KW-1133">Transmembrane helix</keyword>
<name>A0A9D2LBU3_9MICO</name>
<evidence type="ECO:0000256" key="5">
    <source>
        <dbReference type="PIRSR" id="PIRSR604254-1"/>
    </source>
</evidence>
<feature type="transmembrane region" description="Helical" evidence="7">
    <location>
        <begin position="90"/>
        <end position="109"/>
    </location>
</feature>
<feature type="transmembrane region" description="Helical" evidence="7">
    <location>
        <begin position="115"/>
        <end position="134"/>
    </location>
</feature>
<evidence type="ECO:0000256" key="1">
    <source>
        <dbReference type="ARBA" id="ARBA00004141"/>
    </source>
</evidence>
<dbReference type="Proteomes" id="UP000823823">
    <property type="component" value="Unassembled WGS sequence"/>
</dbReference>
<feature type="transmembrane region" description="Helical" evidence="7">
    <location>
        <begin position="234"/>
        <end position="253"/>
    </location>
</feature>
<feature type="binding site" evidence="5">
    <location>
        <position position="270"/>
    </location>
    <ligand>
        <name>Zn(2+)</name>
        <dbReference type="ChEBI" id="CHEBI:29105"/>
    </ligand>
</feature>
<comment type="subcellular location">
    <subcellularLocation>
        <location evidence="1">Membrane</location>
        <topology evidence="1">Multi-pass membrane protein</topology>
    </subcellularLocation>
</comment>
<evidence type="ECO:0000313" key="9">
    <source>
        <dbReference type="Proteomes" id="UP000823823"/>
    </source>
</evidence>
<evidence type="ECO:0000313" key="8">
    <source>
        <dbReference type="EMBL" id="HJB09782.1"/>
    </source>
</evidence>
<feature type="binding site" evidence="5">
    <location>
        <position position="266"/>
    </location>
    <ligand>
        <name>Zn(2+)</name>
        <dbReference type="ChEBI" id="CHEBI:29105"/>
    </ligand>
</feature>
<feature type="binding site" evidence="5">
    <location>
        <position position="137"/>
    </location>
    <ligand>
        <name>Zn(2+)</name>
        <dbReference type="ChEBI" id="CHEBI:29105"/>
    </ligand>
</feature>
<evidence type="ECO:0000256" key="7">
    <source>
        <dbReference type="SAM" id="Phobius"/>
    </source>
</evidence>
<evidence type="ECO:0000256" key="6">
    <source>
        <dbReference type="SAM" id="MobiDB-lite"/>
    </source>
</evidence>
<dbReference type="PANTHER" id="PTHR20855">
    <property type="entry name" value="ADIPOR/PROGESTIN RECEPTOR-RELATED"/>
    <property type="match status" value="1"/>
</dbReference>
<reference evidence="8" key="1">
    <citation type="journal article" date="2021" name="PeerJ">
        <title>Extensive microbial diversity within the chicken gut microbiome revealed by metagenomics and culture.</title>
        <authorList>
            <person name="Gilroy R."/>
            <person name="Ravi A."/>
            <person name="Getino M."/>
            <person name="Pursley I."/>
            <person name="Horton D.L."/>
            <person name="Alikhan N.F."/>
            <person name="Baker D."/>
            <person name="Gharbi K."/>
            <person name="Hall N."/>
            <person name="Watson M."/>
            <person name="Adriaenssens E.M."/>
            <person name="Foster-Nyarko E."/>
            <person name="Jarju S."/>
            <person name="Secka A."/>
            <person name="Antonio M."/>
            <person name="Oren A."/>
            <person name="Chaudhuri R.R."/>
            <person name="La Ragione R."/>
            <person name="Hildebrand F."/>
            <person name="Pallen M.J."/>
        </authorList>
    </citation>
    <scope>NUCLEOTIDE SEQUENCE</scope>
    <source>
        <strain evidence="8">ChiHjej13B12-24818</strain>
    </source>
</reference>
<dbReference type="AlphaFoldDB" id="A0A9D2LBU3"/>
<dbReference type="GO" id="GO:0046872">
    <property type="term" value="F:metal ion binding"/>
    <property type="evidence" value="ECO:0007669"/>
    <property type="project" value="UniProtKB-KW"/>
</dbReference>
<keyword evidence="4 7" id="KW-0472">Membrane</keyword>
<evidence type="ECO:0000256" key="4">
    <source>
        <dbReference type="ARBA" id="ARBA00023136"/>
    </source>
</evidence>
<dbReference type="InterPro" id="IPR004254">
    <property type="entry name" value="AdipoR/HlyIII-related"/>
</dbReference>
<evidence type="ECO:0000256" key="2">
    <source>
        <dbReference type="ARBA" id="ARBA00022692"/>
    </source>
</evidence>
<feature type="transmembrane region" description="Helical" evidence="7">
    <location>
        <begin position="265"/>
        <end position="288"/>
    </location>
</feature>
<accession>A0A9D2LBU3</accession>
<proteinExistence type="predicted"/>
<keyword evidence="5" id="KW-0479">Metal-binding</keyword>
<protein>
    <submittedName>
        <fullName evidence="8">Hemolysin III family protein</fullName>
    </submittedName>
</protein>
<dbReference type="PANTHER" id="PTHR20855:SF3">
    <property type="entry name" value="LD03007P"/>
    <property type="match status" value="1"/>
</dbReference>
<comment type="caution">
    <text evidence="8">The sequence shown here is derived from an EMBL/GenBank/DDBJ whole genome shotgun (WGS) entry which is preliminary data.</text>
</comment>
<dbReference type="GO" id="GO:0016020">
    <property type="term" value="C:membrane"/>
    <property type="evidence" value="ECO:0007669"/>
    <property type="project" value="UniProtKB-SubCell"/>
</dbReference>
<feature type="transmembrane region" description="Helical" evidence="7">
    <location>
        <begin position="179"/>
        <end position="198"/>
    </location>
</feature>
<feature type="transmembrane region" description="Helical" evidence="7">
    <location>
        <begin position="205"/>
        <end position="222"/>
    </location>
</feature>
<gene>
    <name evidence="8" type="ORF">H9786_04505</name>
</gene>
<dbReference type="Pfam" id="PF03006">
    <property type="entry name" value="HlyIII"/>
    <property type="match status" value="1"/>
</dbReference>
<sequence>MSSGPRRDHTGPGSAPATASRDDPARTPDDAALREAVEAVSETGPDRGLLDDDIPSATDHPFAPRTLTHAMAARARQLGLQLPKPRLRGMLHLFAFPATMVAGLVLVALGESLAIRLACVIFVVTAGLLFGVSATYHRGTWSPQRAIMLRRFDHANIFLIIAGTYTPIAVALLQPRQAVTLLGIAWGGAAVGVAFRLFWTGAPRWLYVPAYIALGWVAVFYMPQLHAGGGWPVVWLLLAGGLAYTAGAVVYALKRPDPSPVWFGFHEIFHAGTLAGFACHFVAVAISVR</sequence>
<keyword evidence="5" id="KW-0862">Zinc</keyword>
<evidence type="ECO:0000256" key="3">
    <source>
        <dbReference type="ARBA" id="ARBA00022989"/>
    </source>
</evidence>
<feature type="transmembrane region" description="Helical" evidence="7">
    <location>
        <begin position="155"/>
        <end position="173"/>
    </location>
</feature>
<feature type="compositionally biased region" description="Basic and acidic residues" evidence="6">
    <location>
        <begin position="1"/>
        <end position="10"/>
    </location>
</feature>
<dbReference type="EMBL" id="DWZH01000035">
    <property type="protein sequence ID" value="HJB09782.1"/>
    <property type="molecule type" value="Genomic_DNA"/>
</dbReference>
<keyword evidence="2 7" id="KW-0812">Transmembrane</keyword>
<feature type="region of interest" description="Disordered" evidence="6">
    <location>
        <begin position="1"/>
        <end position="55"/>
    </location>
</feature>
<reference evidence="8" key="2">
    <citation type="submission" date="2021-04" db="EMBL/GenBank/DDBJ databases">
        <authorList>
            <person name="Gilroy R."/>
        </authorList>
    </citation>
    <scope>NUCLEOTIDE SEQUENCE</scope>
    <source>
        <strain evidence="8">ChiHjej13B12-24818</strain>
    </source>
</reference>
<feature type="compositionally biased region" description="Basic and acidic residues" evidence="6">
    <location>
        <begin position="20"/>
        <end position="37"/>
    </location>
</feature>
<organism evidence="8 9">
    <name type="scientific">Candidatus Brachybacterium merdavium</name>
    <dbReference type="NCBI Taxonomy" id="2838513"/>
    <lineage>
        <taxon>Bacteria</taxon>
        <taxon>Bacillati</taxon>
        <taxon>Actinomycetota</taxon>
        <taxon>Actinomycetes</taxon>
        <taxon>Micrococcales</taxon>
        <taxon>Dermabacteraceae</taxon>
        <taxon>Brachybacterium</taxon>
    </lineage>
</organism>